<accession>A0ABW7JF28</accession>
<keyword evidence="1" id="KW-1133">Transmembrane helix</keyword>
<name>A0ABW7JF28_9VIBR</name>
<gene>
    <name evidence="2" type="ORF">ACGRHZ_27320</name>
</gene>
<protein>
    <recommendedName>
        <fullName evidence="4">Pilus assembly protein</fullName>
    </recommendedName>
</protein>
<keyword evidence="1" id="KW-0812">Transmembrane</keyword>
<keyword evidence="3" id="KW-1185">Reference proteome</keyword>
<sequence>MTTFTPTHAVIKADTLSKWQLSRKLPGKFSLTVQRGHWLTRYVSQEAGFAIAEAWLHKLDSDAPDHWCLMDKHDHDHVFFMQVRSGVVREATTLKMDDINTVKLSLSETLYLTPALEEEERWQSWPCESVPPLEERDWRPYPLKPNKSAAFIIGGAFLMVCLALSVWLVSAPPKPDTPQPHVVDVYQAYRHTMTHAVSASEGFNDALLLTSMSALAPSGWNLSKVTLQGSTMVAVIERDDDGLMSSAKHYLASLDSPATSILTLDALTLTKPVEGHLDQWQDALAPYSLGFQLVDVLTGLGWRTSNSNESKSATASTLDVTLNKNSVALSELPSLTTLFRPLPLSLQALTLTPNTDGTYRAAMRLQYIGE</sequence>
<dbReference type="RefSeq" id="WP_394633273.1">
    <property type="nucleotide sequence ID" value="NZ_JBIHSE010000005.1"/>
</dbReference>
<feature type="transmembrane region" description="Helical" evidence="1">
    <location>
        <begin position="149"/>
        <end position="169"/>
    </location>
</feature>
<evidence type="ECO:0000313" key="3">
    <source>
        <dbReference type="Proteomes" id="UP001607221"/>
    </source>
</evidence>
<dbReference type="Proteomes" id="UP001607221">
    <property type="component" value="Unassembled WGS sequence"/>
</dbReference>
<evidence type="ECO:0000256" key="1">
    <source>
        <dbReference type="SAM" id="Phobius"/>
    </source>
</evidence>
<dbReference type="EMBL" id="JBIHSE010000005">
    <property type="protein sequence ID" value="MFH0274984.1"/>
    <property type="molecule type" value="Genomic_DNA"/>
</dbReference>
<evidence type="ECO:0008006" key="4">
    <source>
        <dbReference type="Google" id="ProtNLM"/>
    </source>
</evidence>
<reference evidence="2 3" key="1">
    <citation type="submission" date="2024-10" db="EMBL/GenBank/DDBJ databases">
        <authorList>
            <person name="Yibar A."/>
            <person name="Saticioglu I.B."/>
            <person name="Duman M."/>
            <person name="Ajmi N."/>
            <person name="Gurler F."/>
            <person name="Ay H."/>
            <person name="Onuk E."/>
            <person name="Guler S."/>
            <person name="Romalde J.L."/>
        </authorList>
    </citation>
    <scope>NUCLEOTIDE SEQUENCE [LARGE SCALE GENOMIC DNA]</scope>
    <source>
        <strain evidence="2 3">1-TCBS-A</strain>
    </source>
</reference>
<organism evidence="2 3">
    <name type="scientific">Vibrio jasicida</name>
    <dbReference type="NCBI Taxonomy" id="766224"/>
    <lineage>
        <taxon>Bacteria</taxon>
        <taxon>Pseudomonadati</taxon>
        <taxon>Pseudomonadota</taxon>
        <taxon>Gammaproteobacteria</taxon>
        <taxon>Vibrionales</taxon>
        <taxon>Vibrionaceae</taxon>
        <taxon>Vibrio</taxon>
    </lineage>
</organism>
<comment type="caution">
    <text evidence="2">The sequence shown here is derived from an EMBL/GenBank/DDBJ whole genome shotgun (WGS) entry which is preliminary data.</text>
</comment>
<keyword evidence="1" id="KW-0472">Membrane</keyword>
<proteinExistence type="predicted"/>
<evidence type="ECO:0000313" key="2">
    <source>
        <dbReference type="EMBL" id="MFH0274984.1"/>
    </source>
</evidence>